<keyword evidence="5 7" id="KW-0418">Kinase</keyword>
<comment type="subcellular location">
    <subcellularLocation>
        <location evidence="5">Cytoplasm</location>
    </subcellularLocation>
</comment>
<proteinExistence type="inferred from homology"/>
<accession>A0A1Q8Q5N5</accession>
<dbReference type="GO" id="GO:0004140">
    <property type="term" value="F:dephospho-CoA kinase activity"/>
    <property type="evidence" value="ECO:0007669"/>
    <property type="project" value="UniProtKB-UniRule"/>
</dbReference>
<keyword evidence="4 5" id="KW-0173">Coenzyme A biosynthesis</keyword>
<feature type="binding site" evidence="5">
    <location>
        <begin position="12"/>
        <end position="17"/>
    </location>
    <ligand>
        <name>ATP</name>
        <dbReference type="ChEBI" id="CHEBI:30616"/>
    </ligand>
</feature>
<dbReference type="GO" id="GO:0005524">
    <property type="term" value="F:ATP binding"/>
    <property type="evidence" value="ECO:0007669"/>
    <property type="project" value="UniProtKB-UniRule"/>
</dbReference>
<dbReference type="EMBL" id="MSDU01000015">
    <property type="protein sequence ID" value="OLN22660.1"/>
    <property type="molecule type" value="Genomic_DNA"/>
</dbReference>
<evidence type="ECO:0000256" key="5">
    <source>
        <dbReference type="HAMAP-Rule" id="MF_00376"/>
    </source>
</evidence>
<reference evidence="7 8" key="1">
    <citation type="submission" date="2016-12" db="EMBL/GenBank/DDBJ databases">
        <title>Domibacillus antri genome sequencing.</title>
        <authorList>
            <person name="Verma A."/>
            <person name="Krishnamurthi S."/>
        </authorList>
    </citation>
    <scope>NUCLEOTIDE SEQUENCE [LARGE SCALE GENOMIC DNA]</scope>
    <source>
        <strain evidence="7 8">XD80</strain>
    </source>
</reference>
<dbReference type="CDD" id="cd02022">
    <property type="entry name" value="DPCK"/>
    <property type="match status" value="1"/>
</dbReference>
<keyword evidence="3 5" id="KW-0067">ATP-binding</keyword>
<dbReference type="GO" id="GO:0005737">
    <property type="term" value="C:cytoplasm"/>
    <property type="evidence" value="ECO:0007669"/>
    <property type="project" value="UniProtKB-SubCell"/>
</dbReference>
<sequence length="200" mass="22472">MALIIGLTGGIASGKSTVSNMLKEKGYTIIDADIAARVVVEPGQPALQKIMNVFGPDILTAEGTLDRAKLGAIVFHDEEKRKQLNEIVHPAVRKWMMDQKEEAIAAGKKTILFDSPLLFESNLTWMVDKTLLIYVDPKTQLHRLMARNGFTEQEAKARIQSQWPIDEKKELADDVIDNSSTLAETERQVNEWITRLRLES</sequence>
<evidence type="ECO:0000313" key="8">
    <source>
        <dbReference type="Proteomes" id="UP000185568"/>
    </source>
</evidence>
<dbReference type="PANTHER" id="PTHR10695">
    <property type="entry name" value="DEPHOSPHO-COA KINASE-RELATED"/>
    <property type="match status" value="1"/>
</dbReference>
<dbReference type="InterPro" id="IPR027417">
    <property type="entry name" value="P-loop_NTPase"/>
</dbReference>
<dbReference type="FunFam" id="3.40.50.300:FF:000485">
    <property type="entry name" value="Dephospho-CoA kinase CAB5"/>
    <property type="match status" value="1"/>
</dbReference>
<dbReference type="AlphaFoldDB" id="A0A1Q8Q5N5"/>
<keyword evidence="5" id="KW-0963">Cytoplasm</keyword>
<organism evidence="7 8">
    <name type="scientific">Domibacillus antri</name>
    <dbReference type="NCBI Taxonomy" id="1714264"/>
    <lineage>
        <taxon>Bacteria</taxon>
        <taxon>Bacillati</taxon>
        <taxon>Bacillota</taxon>
        <taxon>Bacilli</taxon>
        <taxon>Bacillales</taxon>
        <taxon>Bacillaceae</taxon>
        <taxon>Domibacillus</taxon>
    </lineage>
</organism>
<evidence type="ECO:0000256" key="4">
    <source>
        <dbReference type="ARBA" id="ARBA00022993"/>
    </source>
</evidence>
<dbReference type="InterPro" id="IPR001977">
    <property type="entry name" value="Depp_CoAkinase"/>
</dbReference>
<dbReference type="SUPFAM" id="SSF52540">
    <property type="entry name" value="P-loop containing nucleoside triphosphate hydrolases"/>
    <property type="match status" value="1"/>
</dbReference>
<dbReference type="HAMAP" id="MF_00376">
    <property type="entry name" value="Dephospho_CoA_kinase"/>
    <property type="match status" value="1"/>
</dbReference>
<keyword evidence="5" id="KW-0808">Transferase</keyword>
<keyword evidence="2 5" id="KW-0547">Nucleotide-binding</keyword>
<dbReference type="RefSeq" id="WP_075398280.1">
    <property type="nucleotide sequence ID" value="NZ_MSDU01000015.1"/>
</dbReference>
<comment type="pathway">
    <text evidence="5">Cofactor biosynthesis; coenzyme A biosynthesis; CoA from (R)-pantothenate: step 5/5.</text>
</comment>
<dbReference type="Proteomes" id="UP000185568">
    <property type="component" value="Unassembled WGS sequence"/>
</dbReference>
<comment type="similarity">
    <text evidence="1 5">Belongs to the CoaE family.</text>
</comment>
<dbReference type="Pfam" id="PF01121">
    <property type="entry name" value="CoaE"/>
    <property type="match status" value="1"/>
</dbReference>
<name>A0A1Q8Q5N5_9BACI</name>
<dbReference type="UniPathway" id="UPA00241">
    <property type="reaction ID" value="UER00356"/>
</dbReference>
<evidence type="ECO:0000256" key="1">
    <source>
        <dbReference type="ARBA" id="ARBA00009018"/>
    </source>
</evidence>
<gene>
    <name evidence="5" type="primary">coaE</name>
    <name evidence="7" type="ORF">BTO30_08385</name>
</gene>
<evidence type="ECO:0000256" key="2">
    <source>
        <dbReference type="ARBA" id="ARBA00022741"/>
    </source>
</evidence>
<protein>
    <recommendedName>
        <fullName evidence="5 6">Dephospho-CoA kinase</fullName>
        <ecNumber evidence="5 6">2.7.1.24</ecNumber>
    </recommendedName>
    <alternativeName>
        <fullName evidence="5">Dephosphocoenzyme A kinase</fullName>
    </alternativeName>
</protein>
<dbReference type="GO" id="GO:0015937">
    <property type="term" value="P:coenzyme A biosynthetic process"/>
    <property type="evidence" value="ECO:0007669"/>
    <property type="project" value="UniProtKB-UniRule"/>
</dbReference>
<dbReference type="NCBIfam" id="TIGR00152">
    <property type="entry name" value="dephospho-CoA kinase"/>
    <property type="match status" value="1"/>
</dbReference>
<dbReference type="STRING" id="1714264.BTO30_08385"/>
<evidence type="ECO:0000313" key="7">
    <source>
        <dbReference type="EMBL" id="OLN22660.1"/>
    </source>
</evidence>
<comment type="function">
    <text evidence="5">Catalyzes the phosphorylation of the 3'-hydroxyl group of dephosphocoenzyme A to form coenzyme A.</text>
</comment>
<evidence type="ECO:0000256" key="3">
    <source>
        <dbReference type="ARBA" id="ARBA00022840"/>
    </source>
</evidence>
<keyword evidence="8" id="KW-1185">Reference proteome</keyword>
<dbReference type="PROSITE" id="PS51219">
    <property type="entry name" value="DPCK"/>
    <property type="match status" value="1"/>
</dbReference>
<dbReference type="PANTHER" id="PTHR10695:SF46">
    <property type="entry name" value="BIFUNCTIONAL COENZYME A SYNTHASE-RELATED"/>
    <property type="match status" value="1"/>
</dbReference>
<dbReference type="OrthoDB" id="9812943at2"/>
<comment type="catalytic activity">
    <reaction evidence="5">
        <text>3'-dephospho-CoA + ATP = ADP + CoA + H(+)</text>
        <dbReference type="Rhea" id="RHEA:18245"/>
        <dbReference type="ChEBI" id="CHEBI:15378"/>
        <dbReference type="ChEBI" id="CHEBI:30616"/>
        <dbReference type="ChEBI" id="CHEBI:57287"/>
        <dbReference type="ChEBI" id="CHEBI:57328"/>
        <dbReference type="ChEBI" id="CHEBI:456216"/>
        <dbReference type="EC" id="2.7.1.24"/>
    </reaction>
</comment>
<evidence type="ECO:0000256" key="6">
    <source>
        <dbReference type="NCBIfam" id="TIGR00152"/>
    </source>
</evidence>
<comment type="caution">
    <text evidence="7">The sequence shown here is derived from an EMBL/GenBank/DDBJ whole genome shotgun (WGS) entry which is preliminary data.</text>
</comment>
<dbReference type="EC" id="2.7.1.24" evidence="5 6"/>
<dbReference type="Gene3D" id="3.40.50.300">
    <property type="entry name" value="P-loop containing nucleotide triphosphate hydrolases"/>
    <property type="match status" value="1"/>
</dbReference>